<proteinExistence type="predicted"/>
<dbReference type="OrthoDB" id="5243175at2"/>
<dbReference type="RefSeq" id="WP_005623555.1">
    <property type="nucleotide sequence ID" value="NZ_AMRA01000009.1"/>
</dbReference>
<sequence length="145" mass="15745">MAIDAHPRPVDSLRIDVPACADRLADIRHRLIDWLTPIGLSAEDIADIVLVVNEAATNCIEHAYRDVDDGVIRLSAEDDGRRIFVDITDFGVWRPPAAAPDSTRGRGLPLIRAITAEVDIDASAGGTTVRMTFSPSRQVCGNRTT</sequence>
<dbReference type="PATRIC" id="fig|1122247.3.peg.211"/>
<gene>
    <name evidence="3" type="ORF">C731_0226</name>
</gene>
<keyword evidence="3" id="KW-0808">Transferase</keyword>
<dbReference type="InterPro" id="IPR050267">
    <property type="entry name" value="Anti-sigma-factor_SerPK"/>
</dbReference>
<feature type="domain" description="Histidine kinase/HSP90-like ATPase" evidence="2">
    <location>
        <begin position="18"/>
        <end position="133"/>
    </location>
</feature>
<keyword evidence="3" id="KW-0418">Kinase</keyword>
<keyword evidence="4" id="KW-1185">Reference proteome</keyword>
<dbReference type="GO" id="GO:0004674">
    <property type="term" value="F:protein serine/threonine kinase activity"/>
    <property type="evidence" value="ECO:0007669"/>
    <property type="project" value="UniProtKB-KW"/>
</dbReference>
<dbReference type="SUPFAM" id="SSF55874">
    <property type="entry name" value="ATPase domain of HSP90 chaperone/DNA topoisomerase II/histidine kinase"/>
    <property type="match status" value="1"/>
</dbReference>
<name>K5B9N1_MYCHD</name>
<dbReference type="Proteomes" id="UP000006265">
    <property type="component" value="Unassembled WGS sequence"/>
</dbReference>
<dbReference type="InterPro" id="IPR036890">
    <property type="entry name" value="HATPase_C_sf"/>
</dbReference>
<evidence type="ECO:0000313" key="3">
    <source>
        <dbReference type="EMBL" id="EKF25738.1"/>
    </source>
</evidence>
<evidence type="ECO:0000259" key="2">
    <source>
        <dbReference type="Pfam" id="PF13581"/>
    </source>
</evidence>
<accession>K5B9N1</accession>
<dbReference type="PANTHER" id="PTHR35526">
    <property type="entry name" value="ANTI-SIGMA-F FACTOR RSBW-RELATED"/>
    <property type="match status" value="1"/>
</dbReference>
<dbReference type="PANTHER" id="PTHR35526:SF3">
    <property type="entry name" value="ANTI-SIGMA-F FACTOR RSBW"/>
    <property type="match status" value="1"/>
</dbReference>
<dbReference type="InterPro" id="IPR003594">
    <property type="entry name" value="HATPase_dom"/>
</dbReference>
<dbReference type="AlphaFoldDB" id="K5B9N1"/>
<evidence type="ECO:0000256" key="1">
    <source>
        <dbReference type="ARBA" id="ARBA00022527"/>
    </source>
</evidence>
<reference evidence="3 4" key="1">
    <citation type="journal article" date="2012" name="J. Bacteriol.">
        <title>Genome sequence of Mycobacterium hassiacum DSM 44199, a rare source of heat-stable mycobacterial proteins.</title>
        <authorList>
            <person name="Tiago I."/>
            <person name="Maranha A."/>
            <person name="Mendes V."/>
            <person name="Alarico S."/>
            <person name="Moynihan P.J."/>
            <person name="Clarke A.J."/>
            <person name="Macedo-Ribeiro S."/>
            <person name="Pereira P.J."/>
            <person name="Empadinhas N."/>
        </authorList>
    </citation>
    <scope>NUCLEOTIDE SEQUENCE [LARGE SCALE GENOMIC DNA]</scope>
    <source>
        <strain evidence="4">DSM 44199 / CIP 105218 / JCM 12690 / 3849</strain>
    </source>
</reference>
<keyword evidence="1" id="KW-0723">Serine/threonine-protein kinase</keyword>
<dbReference type="EMBL" id="AMRA01000009">
    <property type="protein sequence ID" value="EKF25738.1"/>
    <property type="molecule type" value="Genomic_DNA"/>
</dbReference>
<dbReference type="STRING" id="1122247.GCA_000379865_01886"/>
<dbReference type="CDD" id="cd16936">
    <property type="entry name" value="HATPase_RsbW-like"/>
    <property type="match status" value="1"/>
</dbReference>
<evidence type="ECO:0000313" key="4">
    <source>
        <dbReference type="Proteomes" id="UP000006265"/>
    </source>
</evidence>
<dbReference type="Gene3D" id="3.30.565.10">
    <property type="entry name" value="Histidine kinase-like ATPase, C-terminal domain"/>
    <property type="match status" value="1"/>
</dbReference>
<dbReference type="Pfam" id="PF13581">
    <property type="entry name" value="HATPase_c_2"/>
    <property type="match status" value="1"/>
</dbReference>
<dbReference type="eggNOG" id="COG2172">
    <property type="taxonomic scope" value="Bacteria"/>
</dbReference>
<protein>
    <submittedName>
        <fullName evidence="3">Histidine kinase-, DNA gyrase B-, and HSP90-like ATPase family protein</fullName>
    </submittedName>
</protein>
<comment type="caution">
    <text evidence="3">The sequence shown here is derived from an EMBL/GenBank/DDBJ whole genome shotgun (WGS) entry which is preliminary data.</text>
</comment>
<organism evidence="3 4">
    <name type="scientific">Mycolicibacterium hassiacum (strain DSM 44199 / CIP 105218 / JCM 12690 / 3849)</name>
    <name type="common">Mycobacterium hassiacum</name>
    <dbReference type="NCBI Taxonomy" id="1122247"/>
    <lineage>
        <taxon>Bacteria</taxon>
        <taxon>Bacillati</taxon>
        <taxon>Actinomycetota</taxon>
        <taxon>Actinomycetes</taxon>
        <taxon>Mycobacteriales</taxon>
        <taxon>Mycobacteriaceae</taxon>
        <taxon>Mycolicibacterium</taxon>
    </lineage>
</organism>